<organism evidence="2 3">
    <name type="scientific">Folsomia candida</name>
    <name type="common">Springtail</name>
    <dbReference type="NCBI Taxonomy" id="158441"/>
    <lineage>
        <taxon>Eukaryota</taxon>
        <taxon>Metazoa</taxon>
        <taxon>Ecdysozoa</taxon>
        <taxon>Arthropoda</taxon>
        <taxon>Hexapoda</taxon>
        <taxon>Collembola</taxon>
        <taxon>Entomobryomorpha</taxon>
        <taxon>Isotomoidea</taxon>
        <taxon>Isotomidae</taxon>
        <taxon>Proisotominae</taxon>
        <taxon>Folsomia</taxon>
    </lineage>
</organism>
<keyword evidence="3" id="KW-1185">Reference proteome</keyword>
<comment type="caution">
    <text evidence="2">The sequence shown here is derived from an EMBL/GenBank/DDBJ whole genome shotgun (WGS) entry which is preliminary data.</text>
</comment>
<evidence type="ECO:0000256" key="1">
    <source>
        <dbReference type="SAM" id="SignalP"/>
    </source>
</evidence>
<feature type="chain" id="PRO_5013234423" evidence="1">
    <location>
        <begin position="21"/>
        <end position="118"/>
    </location>
</feature>
<evidence type="ECO:0000313" key="2">
    <source>
        <dbReference type="EMBL" id="OXA63227.1"/>
    </source>
</evidence>
<dbReference type="EMBL" id="LNIX01000001">
    <property type="protein sequence ID" value="OXA63227.1"/>
    <property type="molecule type" value="Genomic_DNA"/>
</dbReference>
<keyword evidence="1" id="KW-0732">Signal</keyword>
<gene>
    <name evidence="2" type="ORF">Fcan01_00409</name>
</gene>
<dbReference type="Proteomes" id="UP000198287">
    <property type="component" value="Unassembled WGS sequence"/>
</dbReference>
<protein>
    <submittedName>
        <fullName evidence="2">Uncharacterized protein</fullName>
    </submittedName>
</protein>
<evidence type="ECO:0000313" key="3">
    <source>
        <dbReference type="Proteomes" id="UP000198287"/>
    </source>
</evidence>
<sequence length="118" mass="13399">MKSLIFILLICSLAVTAVHMELIFPTYHCCNCCGRDIHCGAFRGIFSTDVNGTTPSNNLAQYNITISKPPAKNETQDPVDPLYHCCNCCGWDVRFRYRNVIDFTLLRIRDISELHILS</sequence>
<feature type="signal peptide" evidence="1">
    <location>
        <begin position="1"/>
        <end position="20"/>
    </location>
</feature>
<name>A0A226F1B9_FOLCA</name>
<accession>A0A226F1B9</accession>
<reference evidence="2 3" key="1">
    <citation type="submission" date="2015-12" db="EMBL/GenBank/DDBJ databases">
        <title>The genome of Folsomia candida.</title>
        <authorList>
            <person name="Faddeeva A."/>
            <person name="Derks M.F."/>
            <person name="Anvar Y."/>
            <person name="Smit S."/>
            <person name="Van Straalen N."/>
            <person name="Roelofs D."/>
        </authorList>
    </citation>
    <scope>NUCLEOTIDE SEQUENCE [LARGE SCALE GENOMIC DNA]</scope>
    <source>
        <strain evidence="2 3">VU population</strain>
        <tissue evidence="2">Whole body</tissue>
    </source>
</reference>
<dbReference type="AlphaFoldDB" id="A0A226F1B9"/>
<proteinExistence type="predicted"/>